<dbReference type="Gene3D" id="3.60.110.10">
    <property type="entry name" value="Carbon-nitrogen hydrolase"/>
    <property type="match status" value="1"/>
</dbReference>
<dbReference type="SUPFAM" id="SSF56317">
    <property type="entry name" value="Carbon-nitrogen hydrolase"/>
    <property type="match status" value="1"/>
</dbReference>
<protein>
    <submittedName>
        <fullName evidence="4">Beta-alanine synthase</fullName>
    </submittedName>
</protein>
<organism evidence="4 5">
    <name type="scientific">Paratrimastix pyriformis</name>
    <dbReference type="NCBI Taxonomy" id="342808"/>
    <lineage>
        <taxon>Eukaryota</taxon>
        <taxon>Metamonada</taxon>
        <taxon>Preaxostyla</taxon>
        <taxon>Paratrimastigidae</taxon>
        <taxon>Paratrimastix</taxon>
    </lineage>
</organism>
<comment type="caution">
    <text evidence="4">The sequence shown here is derived from an EMBL/GenBank/DDBJ whole genome shotgun (WGS) entry which is preliminary data.</text>
</comment>
<accession>A0ABQ8UCJ0</accession>
<dbReference type="EMBL" id="JAPMOS010000056">
    <property type="protein sequence ID" value="KAJ4457000.1"/>
    <property type="molecule type" value="Genomic_DNA"/>
</dbReference>
<dbReference type="Proteomes" id="UP001141327">
    <property type="component" value="Unassembled WGS sequence"/>
</dbReference>
<keyword evidence="5" id="KW-1185">Reference proteome</keyword>
<evidence type="ECO:0000313" key="5">
    <source>
        <dbReference type="Proteomes" id="UP001141327"/>
    </source>
</evidence>
<sequence length="410" mass="45177">MSAPAKVEMESVESSLENLPPQDKTFVQKILYGDSFSAVEIPEAVRQMAAQNDFEVKAFKQHGVIPEQTRAPRIVRVGAIQNKIPVQPDAPIQEQLRALHERMAVLIQAAAGMGVNVVCLQEGWNIPFFMCTRERYPWCEMAESATNGPTVLFLQELARTYNMVIISPILERDEVHMNQIKNTAVVISNNGGIIGKHSKNHIPRVGDFNEASYYVEGTDGHPVFETAFGKIGIAICYGRHHPLNWQAFALNGAEMIFNPSATVAGLSEPLWGIEARNAAIANSVYTIGVNRVGCETYPNAFTSGNGTPAHKDFGWFFGSSYLAAPNGSRTPGLSRTHDGVLCTEIDLNLCRQCQDIWSFPMTGRHEMYAKLLTAYCRDDFVPQTVRDPSLPVAGRQQPQPAQAQASPVCK</sequence>
<feature type="domain" description="CN hydrolase" evidence="3">
    <location>
        <begin position="75"/>
        <end position="347"/>
    </location>
</feature>
<dbReference type="InterPro" id="IPR050345">
    <property type="entry name" value="Aliph_Amidase/BUP"/>
</dbReference>
<gene>
    <name evidence="4" type="ORF">PAPYR_7641</name>
</gene>
<evidence type="ECO:0000256" key="2">
    <source>
        <dbReference type="SAM" id="MobiDB-lite"/>
    </source>
</evidence>
<dbReference type="PANTHER" id="PTHR43674:SF2">
    <property type="entry name" value="BETA-UREIDOPROPIONASE"/>
    <property type="match status" value="1"/>
</dbReference>
<feature type="region of interest" description="Disordered" evidence="2">
    <location>
        <begin position="387"/>
        <end position="410"/>
    </location>
</feature>
<feature type="compositionally biased region" description="Low complexity" evidence="2">
    <location>
        <begin position="396"/>
        <end position="410"/>
    </location>
</feature>
<proteinExistence type="predicted"/>
<keyword evidence="1" id="KW-0378">Hydrolase</keyword>
<reference evidence="4" key="1">
    <citation type="journal article" date="2022" name="bioRxiv">
        <title>Genomics of Preaxostyla Flagellates Illuminates Evolutionary Transitions and the Path Towards Mitochondrial Loss.</title>
        <authorList>
            <person name="Novak L.V.F."/>
            <person name="Treitli S.C."/>
            <person name="Pyrih J."/>
            <person name="Halakuc P."/>
            <person name="Pipaliya S.V."/>
            <person name="Vacek V."/>
            <person name="Brzon O."/>
            <person name="Soukal P."/>
            <person name="Eme L."/>
            <person name="Dacks J.B."/>
            <person name="Karnkowska A."/>
            <person name="Elias M."/>
            <person name="Hampl V."/>
        </authorList>
    </citation>
    <scope>NUCLEOTIDE SEQUENCE</scope>
    <source>
        <strain evidence="4">RCP-MX</strain>
    </source>
</reference>
<dbReference type="InterPro" id="IPR036526">
    <property type="entry name" value="C-N_Hydrolase_sf"/>
</dbReference>
<dbReference type="Pfam" id="PF00795">
    <property type="entry name" value="CN_hydrolase"/>
    <property type="match status" value="1"/>
</dbReference>
<evidence type="ECO:0000313" key="4">
    <source>
        <dbReference type="EMBL" id="KAJ4457000.1"/>
    </source>
</evidence>
<evidence type="ECO:0000259" key="3">
    <source>
        <dbReference type="PROSITE" id="PS50263"/>
    </source>
</evidence>
<name>A0ABQ8UCJ0_9EUKA</name>
<dbReference type="InterPro" id="IPR003010">
    <property type="entry name" value="C-N_Hydrolase"/>
</dbReference>
<dbReference type="PANTHER" id="PTHR43674">
    <property type="entry name" value="NITRILASE C965.09-RELATED"/>
    <property type="match status" value="1"/>
</dbReference>
<evidence type="ECO:0000256" key="1">
    <source>
        <dbReference type="ARBA" id="ARBA00022801"/>
    </source>
</evidence>
<dbReference type="PROSITE" id="PS50263">
    <property type="entry name" value="CN_HYDROLASE"/>
    <property type="match status" value="1"/>
</dbReference>